<sequence>MTHFHGTRRKRTYFEGWYLKQQCGPYSLALIPAYHIDEYGNPSASIQIITPDGSDFAAFDSGSFAARKDRFWVRIGKNVFSEQGMKLDLATPRYRITGQVRFHSLTPLSYSAMGPFSLLPFMQCSHEVLSLCHTVEGTLLLNGKPLVFHRGIGYIEKDRGTSFPSQYFWTQCNQSAGGSQSIFMSAAHIPIGKFSFTGTTCCILYGGRQYRLATYLGAKVLRLRPQTVIVRQGKKYLRADVLKVAPHPLQAPMRGGMSRSIQESLCCQVRYRFYAGSHLLLDEVCQNASYEYVAPDREPAK</sequence>
<gene>
    <name evidence="1" type="ORF">H8730_12545</name>
</gene>
<dbReference type="SUPFAM" id="SSF159245">
    <property type="entry name" value="AttH-like"/>
    <property type="match status" value="1"/>
</dbReference>
<keyword evidence="2" id="KW-1185">Reference proteome</keyword>
<dbReference type="GO" id="GO:0009976">
    <property type="term" value="F:tocopherol cyclase activity"/>
    <property type="evidence" value="ECO:0007669"/>
    <property type="project" value="InterPro"/>
</dbReference>
<dbReference type="EMBL" id="JACRSQ010000020">
    <property type="protein sequence ID" value="MBC8544367.1"/>
    <property type="molecule type" value="Genomic_DNA"/>
</dbReference>
<evidence type="ECO:0008006" key="3">
    <source>
        <dbReference type="Google" id="ProtNLM"/>
    </source>
</evidence>
<dbReference type="Pfam" id="PF14249">
    <property type="entry name" value="Tocopherol_cycl"/>
    <property type="match status" value="1"/>
</dbReference>
<comment type="caution">
    <text evidence="1">The sequence shown here is derived from an EMBL/GenBank/DDBJ whole genome shotgun (WGS) entry which is preliminary data.</text>
</comment>
<dbReference type="Proteomes" id="UP000657006">
    <property type="component" value="Unassembled WGS sequence"/>
</dbReference>
<organism evidence="1 2">
    <name type="scientific">Bianquea renquensis</name>
    <dbReference type="NCBI Taxonomy" id="2763661"/>
    <lineage>
        <taxon>Bacteria</taxon>
        <taxon>Bacillati</taxon>
        <taxon>Bacillota</taxon>
        <taxon>Clostridia</taxon>
        <taxon>Eubacteriales</taxon>
        <taxon>Bianqueaceae</taxon>
        <taxon>Bianquea</taxon>
    </lineage>
</organism>
<proteinExistence type="predicted"/>
<dbReference type="InterPro" id="IPR025893">
    <property type="entry name" value="Tocopherol_cyclase"/>
</dbReference>
<name>A0A926HY17_9FIRM</name>
<protein>
    <recommendedName>
        <fullName evidence="3">Tocopherol cyclase-like protein</fullName>
    </recommendedName>
</protein>
<dbReference type="PANTHER" id="PTHR35309:SF4">
    <property type="entry name" value="TOCOPHEROL CYCLASE"/>
    <property type="match status" value="1"/>
</dbReference>
<reference evidence="1" key="1">
    <citation type="submission" date="2020-08" db="EMBL/GenBank/DDBJ databases">
        <title>Genome public.</title>
        <authorList>
            <person name="Liu C."/>
            <person name="Sun Q."/>
        </authorList>
    </citation>
    <scope>NUCLEOTIDE SEQUENCE</scope>
    <source>
        <strain evidence="1">NSJ-32</strain>
    </source>
</reference>
<dbReference type="RefSeq" id="WP_177716403.1">
    <property type="nucleotide sequence ID" value="NZ_JACRSQ010000020.1"/>
</dbReference>
<evidence type="ECO:0000313" key="1">
    <source>
        <dbReference type="EMBL" id="MBC8544367.1"/>
    </source>
</evidence>
<dbReference type="PANTHER" id="PTHR35309">
    <property type="match status" value="1"/>
</dbReference>
<evidence type="ECO:0000313" key="2">
    <source>
        <dbReference type="Proteomes" id="UP000657006"/>
    </source>
</evidence>
<accession>A0A926HY17</accession>
<dbReference type="AlphaFoldDB" id="A0A926HY17"/>